<dbReference type="Gene3D" id="3.30.450.20">
    <property type="entry name" value="PAS domain"/>
    <property type="match status" value="1"/>
</dbReference>
<dbReference type="GO" id="GO:0006355">
    <property type="term" value="P:regulation of DNA-templated transcription"/>
    <property type="evidence" value="ECO:0007669"/>
    <property type="project" value="InterPro"/>
</dbReference>
<dbReference type="InterPro" id="IPR000014">
    <property type="entry name" value="PAS"/>
</dbReference>
<dbReference type="EMBL" id="QFVR01000032">
    <property type="protein sequence ID" value="PWI23700.1"/>
    <property type="molecule type" value="Genomic_DNA"/>
</dbReference>
<evidence type="ECO:0000256" key="3">
    <source>
        <dbReference type="ARBA" id="ARBA00022840"/>
    </source>
</evidence>
<dbReference type="PROSITE" id="PS50045">
    <property type="entry name" value="SIGMA54_INTERACT_4"/>
    <property type="match status" value="1"/>
</dbReference>
<sequence length="454" mass="52034">MKLKEKNSLILSEILMHSFDEIFVVDHTGKIIYSTPQVEKLFGLTDIDMELDTIFELEKKGVFSPSVIVAVLQGKKEATVIQRTIDGRKRISAGYPIFDNDELIGAISISRDMTEFDYLKDENEQVANMLKQYQQENRALKLQMNRFFPTTNSKMLKIFDVITKVAAVNISMLLEGESGVGKNYLARFIHDLSPRAKEPFLEINCGAISENLIESELFGYEDGAFTGAKKGGKKGYFESAKNGTLFLDEIGELPLHLQVKLLSVLQSQMFMKVGGSKSIPMACRVIFATNQNLEQMVHNKQFREDLFYRINVVRIEIPPLRERKDEIISLIYDITNEFNLKYGRNNYFTADMIAWMSQQSWPGNIRALRNYIEKVMITSETEEISRSEKDELVATSDKSESTTEQSLKDYLENVEKEYIIQLYKKYPSSIKLGRKLGISQSTANRKIQKYVFGH</sequence>
<dbReference type="Pfam" id="PF00158">
    <property type="entry name" value="Sigma54_activat"/>
    <property type="match status" value="1"/>
</dbReference>
<evidence type="ECO:0000256" key="1">
    <source>
        <dbReference type="ARBA" id="ARBA00022741"/>
    </source>
</evidence>
<dbReference type="FunFam" id="3.40.50.300:FF:000006">
    <property type="entry name" value="DNA-binding transcriptional regulator NtrC"/>
    <property type="match status" value="1"/>
</dbReference>
<dbReference type="PANTHER" id="PTHR32071">
    <property type="entry name" value="TRANSCRIPTIONAL REGULATORY PROTEIN"/>
    <property type="match status" value="1"/>
</dbReference>
<dbReference type="Gene3D" id="1.10.10.60">
    <property type="entry name" value="Homeodomain-like"/>
    <property type="match status" value="1"/>
</dbReference>
<dbReference type="PANTHER" id="PTHR32071:SF57">
    <property type="entry name" value="C4-DICARBOXYLATE TRANSPORT TRANSCRIPTIONAL REGULATORY PROTEIN DCTD"/>
    <property type="match status" value="1"/>
</dbReference>
<keyword evidence="10" id="KW-1185">Reference proteome</keyword>
<dbReference type="Gene3D" id="1.10.8.60">
    <property type="match status" value="1"/>
</dbReference>
<dbReference type="SMART" id="SM00382">
    <property type="entry name" value="AAA"/>
    <property type="match status" value="1"/>
</dbReference>
<dbReference type="InterPro" id="IPR002078">
    <property type="entry name" value="Sigma_54_int"/>
</dbReference>
<evidence type="ECO:0000259" key="8">
    <source>
        <dbReference type="PROSITE" id="PS50112"/>
    </source>
</evidence>
<evidence type="ECO:0000259" key="7">
    <source>
        <dbReference type="PROSITE" id="PS50045"/>
    </source>
</evidence>
<dbReference type="GO" id="GO:0003677">
    <property type="term" value="F:DNA binding"/>
    <property type="evidence" value="ECO:0007669"/>
    <property type="project" value="UniProtKB-KW"/>
</dbReference>
<dbReference type="GO" id="GO:0005524">
    <property type="term" value="F:ATP binding"/>
    <property type="evidence" value="ECO:0007669"/>
    <property type="project" value="UniProtKB-KW"/>
</dbReference>
<dbReference type="SUPFAM" id="SSF52540">
    <property type="entry name" value="P-loop containing nucleoside triphosphate hydrolases"/>
    <property type="match status" value="1"/>
</dbReference>
<dbReference type="PROSITE" id="PS00675">
    <property type="entry name" value="SIGMA54_INTERACT_1"/>
    <property type="match status" value="1"/>
</dbReference>
<keyword evidence="5" id="KW-0175">Coiled coil</keyword>
<dbReference type="OrthoDB" id="9771372at2"/>
<evidence type="ECO:0000256" key="6">
    <source>
        <dbReference type="SAM" id="MobiDB-lite"/>
    </source>
</evidence>
<dbReference type="InterPro" id="IPR003593">
    <property type="entry name" value="AAA+_ATPase"/>
</dbReference>
<keyword evidence="3" id="KW-0067">ATP-binding</keyword>
<evidence type="ECO:0000313" key="10">
    <source>
        <dbReference type="Proteomes" id="UP000245938"/>
    </source>
</evidence>
<evidence type="ECO:0000256" key="4">
    <source>
        <dbReference type="ARBA" id="ARBA00029500"/>
    </source>
</evidence>
<keyword evidence="2" id="KW-0058">Aromatic hydrocarbons catabolism</keyword>
<dbReference type="Proteomes" id="UP000245938">
    <property type="component" value="Unassembled WGS sequence"/>
</dbReference>
<dbReference type="RefSeq" id="WP_109307354.1">
    <property type="nucleotide sequence ID" value="NZ_BJUF01000055.1"/>
</dbReference>
<accession>A0A2U3AGP8</accession>
<dbReference type="AlphaFoldDB" id="A0A2U3AGP8"/>
<protein>
    <recommendedName>
        <fullName evidence="4">HTH-type transcriptional regulatory protein TyrR</fullName>
    </recommendedName>
</protein>
<evidence type="ECO:0000313" key="9">
    <source>
        <dbReference type="EMBL" id="PWI23700.1"/>
    </source>
</evidence>
<dbReference type="PROSITE" id="PS50112">
    <property type="entry name" value="PAS"/>
    <property type="match status" value="1"/>
</dbReference>
<comment type="caution">
    <text evidence="9">The sequence shown here is derived from an EMBL/GenBank/DDBJ whole genome shotgun (WGS) entry which is preliminary data.</text>
</comment>
<feature type="domain" description="PAS" evidence="8">
    <location>
        <begin position="7"/>
        <end position="49"/>
    </location>
</feature>
<reference evidence="9 10" key="1">
    <citation type="submission" date="2018-05" db="EMBL/GenBank/DDBJ databases">
        <title>Kurthia sibirica genome sequence.</title>
        <authorList>
            <person name="Maclea K.S."/>
            <person name="Goen A.E."/>
        </authorList>
    </citation>
    <scope>NUCLEOTIDE SEQUENCE [LARGE SCALE GENOMIC DNA]</scope>
    <source>
        <strain evidence="9 10">ATCC 49154</strain>
    </source>
</reference>
<keyword evidence="1" id="KW-0547">Nucleotide-binding</keyword>
<evidence type="ECO:0000256" key="2">
    <source>
        <dbReference type="ARBA" id="ARBA00022797"/>
    </source>
</evidence>
<dbReference type="Pfam" id="PF18024">
    <property type="entry name" value="HTH_50"/>
    <property type="match status" value="1"/>
</dbReference>
<dbReference type="NCBIfam" id="TIGR04381">
    <property type="entry name" value="HTH_TypR"/>
    <property type="match status" value="1"/>
</dbReference>
<dbReference type="CDD" id="cd00009">
    <property type="entry name" value="AAA"/>
    <property type="match status" value="1"/>
</dbReference>
<dbReference type="InterPro" id="IPR030828">
    <property type="entry name" value="HTH_TyrR"/>
</dbReference>
<feature type="region of interest" description="Disordered" evidence="6">
    <location>
        <begin position="387"/>
        <end position="406"/>
    </location>
</feature>
<dbReference type="Pfam" id="PF25601">
    <property type="entry name" value="AAA_lid_14"/>
    <property type="match status" value="1"/>
</dbReference>
<name>A0A2U3AGP8_9BACL</name>
<dbReference type="InterPro" id="IPR027417">
    <property type="entry name" value="P-loop_NTPase"/>
</dbReference>
<dbReference type="InterPro" id="IPR058031">
    <property type="entry name" value="AAA_lid_NorR"/>
</dbReference>
<dbReference type="SUPFAM" id="SSF46689">
    <property type="entry name" value="Homeodomain-like"/>
    <property type="match status" value="1"/>
</dbReference>
<dbReference type="NCBIfam" id="TIGR00229">
    <property type="entry name" value="sensory_box"/>
    <property type="match status" value="1"/>
</dbReference>
<evidence type="ECO:0000256" key="5">
    <source>
        <dbReference type="SAM" id="Coils"/>
    </source>
</evidence>
<organism evidence="9 10">
    <name type="scientific">Kurthia sibirica</name>
    <dbReference type="NCBI Taxonomy" id="202750"/>
    <lineage>
        <taxon>Bacteria</taxon>
        <taxon>Bacillati</taxon>
        <taxon>Bacillota</taxon>
        <taxon>Bacilli</taxon>
        <taxon>Bacillales</taxon>
        <taxon>Caryophanaceae</taxon>
        <taxon>Kurthia</taxon>
    </lineage>
</organism>
<dbReference type="Gene3D" id="3.40.50.300">
    <property type="entry name" value="P-loop containing nucleotide triphosphate hydrolases"/>
    <property type="match status" value="1"/>
</dbReference>
<dbReference type="InterPro" id="IPR025662">
    <property type="entry name" value="Sigma_54_int_dom_ATP-bd_1"/>
</dbReference>
<proteinExistence type="predicted"/>
<dbReference type="InterPro" id="IPR009057">
    <property type="entry name" value="Homeodomain-like_sf"/>
</dbReference>
<feature type="domain" description="Sigma-54 factor interaction" evidence="7">
    <location>
        <begin position="148"/>
        <end position="377"/>
    </location>
</feature>
<feature type="coiled-coil region" evidence="5">
    <location>
        <begin position="116"/>
        <end position="143"/>
    </location>
</feature>
<gene>
    <name evidence="9" type="ORF">DEX24_15775</name>
</gene>